<comment type="caution">
    <text evidence="2">The sequence shown here is derived from an EMBL/GenBank/DDBJ whole genome shotgun (WGS) entry which is preliminary data.</text>
</comment>
<accession>A0A6L2J6Y4</accession>
<keyword evidence="2" id="KW-0808">Transferase</keyword>
<dbReference type="AlphaFoldDB" id="A0A6L2J6Y4"/>
<gene>
    <name evidence="2" type="ORF">Tci_004746</name>
</gene>
<organism evidence="2">
    <name type="scientific">Tanacetum cinerariifolium</name>
    <name type="common">Dalmatian daisy</name>
    <name type="synonym">Chrysanthemum cinerariifolium</name>
    <dbReference type="NCBI Taxonomy" id="118510"/>
    <lineage>
        <taxon>Eukaryota</taxon>
        <taxon>Viridiplantae</taxon>
        <taxon>Streptophyta</taxon>
        <taxon>Embryophyta</taxon>
        <taxon>Tracheophyta</taxon>
        <taxon>Spermatophyta</taxon>
        <taxon>Magnoliopsida</taxon>
        <taxon>eudicotyledons</taxon>
        <taxon>Gunneridae</taxon>
        <taxon>Pentapetalae</taxon>
        <taxon>asterids</taxon>
        <taxon>campanulids</taxon>
        <taxon>Asterales</taxon>
        <taxon>Asteraceae</taxon>
        <taxon>Asteroideae</taxon>
        <taxon>Anthemideae</taxon>
        <taxon>Anthemidinae</taxon>
        <taxon>Tanacetum</taxon>
    </lineage>
</organism>
<evidence type="ECO:0000256" key="1">
    <source>
        <dbReference type="SAM" id="SignalP"/>
    </source>
</evidence>
<feature type="signal peptide" evidence="1">
    <location>
        <begin position="1"/>
        <end position="16"/>
    </location>
</feature>
<proteinExistence type="predicted"/>
<keyword evidence="2" id="KW-0695">RNA-directed DNA polymerase</keyword>
<evidence type="ECO:0000313" key="2">
    <source>
        <dbReference type="EMBL" id="GEU32768.1"/>
    </source>
</evidence>
<feature type="chain" id="PRO_5026750569" evidence="1">
    <location>
        <begin position="17"/>
        <end position="166"/>
    </location>
</feature>
<keyword evidence="2" id="KW-0548">Nucleotidyltransferase</keyword>
<dbReference type="EMBL" id="BKCJ010000389">
    <property type="protein sequence ID" value="GEU32768.1"/>
    <property type="molecule type" value="Genomic_DNA"/>
</dbReference>
<dbReference type="GO" id="GO:0003964">
    <property type="term" value="F:RNA-directed DNA polymerase activity"/>
    <property type="evidence" value="ECO:0007669"/>
    <property type="project" value="UniProtKB-KW"/>
</dbReference>
<name>A0A6L2J6Y4_TANCI</name>
<keyword evidence="1" id="KW-0732">Signal</keyword>
<sequence length="166" mass="18360">MEGLVFLVCLLLTVSSSSNGFIKAIHGARGTLENSHLLSRRSSWLDIIREFKTLSSKGIDLLSFVKKVDSDKHCSVVVKVSDSSLVSSLRRAPRGGIEEDLLCLLSVSTASILLPQIEDRRVWRLESSRDFSVKSDRSFIDDSLLPKVGVPTIWVNAISIMINIFA</sequence>
<protein>
    <submittedName>
        <fullName evidence="2">RNA-directed DNA polymerase, eukaryota</fullName>
    </submittedName>
</protein>
<reference evidence="2" key="1">
    <citation type="journal article" date="2019" name="Sci. Rep.">
        <title>Draft genome of Tanacetum cinerariifolium, the natural source of mosquito coil.</title>
        <authorList>
            <person name="Yamashiro T."/>
            <person name="Shiraishi A."/>
            <person name="Satake H."/>
            <person name="Nakayama K."/>
        </authorList>
    </citation>
    <scope>NUCLEOTIDE SEQUENCE</scope>
</reference>